<keyword evidence="1" id="KW-0472">Membrane</keyword>
<dbReference type="InterPro" id="IPR038548">
    <property type="entry name" value="SporV_AA_N_sf"/>
</dbReference>
<dbReference type="Pfam" id="PF12164">
    <property type="entry name" value="SporV_AA"/>
    <property type="match status" value="1"/>
</dbReference>
<name>A0A329ML41_9BACL</name>
<evidence type="ECO:0000313" key="3">
    <source>
        <dbReference type="EMBL" id="RAV18587.1"/>
    </source>
</evidence>
<accession>A0A329ML41</accession>
<dbReference type="Proteomes" id="UP000250369">
    <property type="component" value="Unassembled WGS sequence"/>
</dbReference>
<evidence type="ECO:0000313" key="4">
    <source>
        <dbReference type="Proteomes" id="UP000250369"/>
    </source>
</evidence>
<dbReference type="RefSeq" id="WP_113033776.1">
    <property type="nucleotide sequence ID" value="NZ_QMFB01000016.1"/>
</dbReference>
<evidence type="ECO:0000259" key="2">
    <source>
        <dbReference type="Pfam" id="PF12164"/>
    </source>
</evidence>
<keyword evidence="1" id="KW-0812">Transmembrane</keyword>
<comment type="caution">
    <text evidence="3">The sequence shown here is derived from an EMBL/GenBank/DDBJ whole genome shotgun (WGS) entry which is preliminary data.</text>
</comment>
<feature type="transmembrane region" description="Helical" evidence="1">
    <location>
        <begin position="148"/>
        <end position="170"/>
    </location>
</feature>
<feature type="transmembrane region" description="Helical" evidence="1">
    <location>
        <begin position="101"/>
        <end position="122"/>
    </location>
</feature>
<dbReference type="Gene3D" id="2.60.480.10">
    <property type="entry name" value="eubacterium ventriosum atcc domain"/>
    <property type="match status" value="1"/>
</dbReference>
<dbReference type="AlphaFoldDB" id="A0A329ML41"/>
<organism evidence="3 4">
    <name type="scientific">Paenibacillus contaminans</name>
    <dbReference type="NCBI Taxonomy" id="450362"/>
    <lineage>
        <taxon>Bacteria</taxon>
        <taxon>Bacillati</taxon>
        <taxon>Bacillota</taxon>
        <taxon>Bacilli</taxon>
        <taxon>Bacillales</taxon>
        <taxon>Paenibacillaceae</taxon>
        <taxon>Paenibacillus</taxon>
    </lineage>
</organism>
<keyword evidence="4" id="KW-1185">Reference proteome</keyword>
<sequence length="219" mass="25114">MDASLNAPVLYVRFRKRVTIPKGKSVLFSEIAQLIAEPELEERLRKLIVYEPRPQDGNLLVIDMMMVIRKVKQIAPNLNIELIGEPHALVEVVSGGRKPHVVLIVLVWLLLFIGSGLAIMNFHADVSMLKVHQRIYEMMTGKETEKPYFLQIPYSIGIGAGMVLFFNHLFKKKFNEEPSPLEVEMFMYQENVNHYVITNEYSKLQEKQGGAELSDERSN</sequence>
<dbReference type="InterPro" id="IPR021997">
    <property type="entry name" value="SporV_AA"/>
</dbReference>
<gene>
    <name evidence="3" type="ORF">DQG23_25125</name>
</gene>
<protein>
    <submittedName>
        <fullName evidence="3">Stage V sporulation protein AA</fullName>
    </submittedName>
</protein>
<reference evidence="3 4" key="1">
    <citation type="journal article" date="2009" name="Int. J. Syst. Evol. Microbiol.">
        <title>Paenibacillus contaminans sp. nov., isolated from a contaminated laboratory plate.</title>
        <authorList>
            <person name="Chou J.H."/>
            <person name="Lee J.H."/>
            <person name="Lin M.C."/>
            <person name="Chang P.S."/>
            <person name="Arun A.B."/>
            <person name="Young C.C."/>
            <person name="Chen W.M."/>
        </authorList>
    </citation>
    <scope>NUCLEOTIDE SEQUENCE [LARGE SCALE GENOMIC DNA]</scope>
    <source>
        <strain evidence="3 4">CKOBP-6</strain>
    </source>
</reference>
<proteinExistence type="predicted"/>
<keyword evidence="1" id="KW-1133">Transmembrane helix</keyword>
<dbReference type="EMBL" id="QMFB01000016">
    <property type="protein sequence ID" value="RAV18587.1"/>
    <property type="molecule type" value="Genomic_DNA"/>
</dbReference>
<evidence type="ECO:0000256" key="1">
    <source>
        <dbReference type="SAM" id="Phobius"/>
    </source>
</evidence>
<feature type="domain" description="Stage V sporulation protein AA" evidence="2">
    <location>
        <begin position="10"/>
        <end position="93"/>
    </location>
</feature>
<dbReference type="OrthoDB" id="9782754at2"/>